<accession>A0ABX7ZMC9</accession>
<name>A0ABX7ZMC9_9RALS</name>
<protein>
    <submittedName>
        <fullName evidence="1">Uncharacterized protein</fullName>
    </submittedName>
</protein>
<reference evidence="1 2" key="1">
    <citation type="journal article" date="2021" name="Phytopathology">
        <title>Complete genome sequence of Ralstonia syzygii subsp. indonesiensis strain LLRS-1, isolated from wilted tobacco in China.</title>
        <authorList>
            <person name="Lu C.H."/>
            <person name="Li J.Y."/>
            <person name="Mi M.G."/>
            <person name="Lin Z.L."/>
            <person name="Jiang N."/>
            <person name="Gai X."/>
            <person name="Ma J.H."/>
            <person name="Lei L.P."/>
            <person name="Xia Z.Y."/>
        </authorList>
    </citation>
    <scope>NUCLEOTIDE SEQUENCE [LARGE SCALE GENOMIC DNA]</scope>
    <source>
        <strain evidence="1 2">LLRS-1</strain>
    </source>
</reference>
<dbReference type="EMBL" id="CP046730">
    <property type="protein sequence ID" value="QUP56521.1"/>
    <property type="molecule type" value="Genomic_DNA"/>
</dbReference>
<keyword evidence="1" id="KW-0614">Plasmid</keyword>
<sequence length="170" mass="18845">MKIGCKCGAVIYDQSDFLPDKAHLIADQDWEDFAESASCSEGLDGSLTRTCYQCGSCGRLYVEDADRQLRAFVPEEASGPLLTSSRGLAWKAPLIGAWTDKPLLADRPKGSLWCHSEHAKDLPQEYDSWAALEAAYFALFYRLQAQGALRSALLRKNGDTVHVWPRHSHG</sequence>
<organism evidence="1 2">
    <name type="scientific">Ralstonia syzygii</name>
    <dbReference type="NCBI Taxonomy" id="28097"/>
    <lineage>
        <taxon>Bacteria</taxon>
        <taxon>Pseudomonadati</taxon>
        <taxon>Pseudomonadota</taxon>
        <taxon>Betaproteobacteria</taxon>
        <taxon>Burkholderiales</taxon>
        <taxon>Burkholderiaceae</taxon>
        <taxon>Ralstonia</taxon>
        <taxon>Ralstonia solanacearum species complex</taxon>
    </lineage>
</organism>
<proteinExistence type="predicted"/>
<evidence type="ECO:0000313" key="1">
    <source>
        <dbReference type="EMBL" id="QUP56521.1"/>
    </source>
</evidence>
<keyword evidence="2" id="KW-1185">Reference proteome</keyword>
<gene>
    <name evidence="1" type="ORF">GO998_22920</name>
</gene>
<evidence type="ECO:0000313" key="2">
    <source>
        <dbReference type="Proteomes" id="UP000677898"/>
    </source>
</evidence>
<dbReference type="Proteomes" id="UP000677898">
    <property type="component" value="Plasmid pLLRS-1"/>
</dbReference>
<dbReference type="RefSeq" id="WP_211905330.1">
    <property type="nucleotide sequence ID" value="NZ_CP046730.1"/>
</dbReference>
<geneLocation type="plasmid" evidence="1 2">
    <name>pLLRS-1</name>
</geneLocation>